<proteinExistence type="inferred from homology"/>
<dbReference type="PRINTS" id="PR01333">
    <property type="entry name" value="2POREKCHANEL"/>
</dbReference>
<evidence type="ECO:0000313" key="11">
    <source>
        <dbReference type="Proteomes" id="UP000038045"/>
    </source>
</evidence>
<dbReference type="InterPro" id="IPR013099">
    <property type="entry name" value="K_chnl_dom"/>
</dbReference>
<feature type="transmembrane region" description="Helical" evidence="9">
    <location>
        <begin position="12"/>
        <end position="37"/>
    </location>
</feature>
<comment type="subcellular location">
    <subcellularLocation>
        <location evidence="1">Membrane</location>
        <topology evidence="1">Multi-pass membrane protein</topology>
    </subcellularLocation>
</comment>
<dbReference type="Pfam" id="PF07885">
    <property type="entry name" value="Ion_trans_2"/>
    <property type="match status" value="2"/>
</dbReference>
<keyword evidence="5 8" id="KW-0406">Ion transport</keyword>
<dbReference type="Gene3D" id="1.10.287.70">
    <property type="match status" value="1"/>
</dbReference>
<feature type="domain" description="Potassium channel" evidence="10">
    <location>
        <begin position="256"/>
        <end position="330"/>
    </location>
</feature>
<evidence type="ECO:0000256" key="3">
    <source>
        <dbReference type="ARBA" id="ARBA00022692"/>
    </source>
</evidence>
<keyword evidence="7 8" id="KW-0407">Ion channel</keyword>
<dbReference type="InterPro" id="IPR003280">
    <property type="entry name" value="2pore_dom_K_chnl"/>
</dbReference>
<dbReference type="WBParaSite" id="PTRK_0001393100.1">
    <property type="protein sequence ID" value="PTRK_0001393100.1"/>
    <property type="gene ID" value="PTRK_0001393100"/>
</dbReference>
<dbReference type="GO" id="GO:0022841">
    <property type="term" value="F:potassium ion leak channel activity"/>
    <property type="evidence" value="ECO:0007669"/>
    <property type="project" value="TreeGrafter"/>
</dbReference>
<keyword evidence="6 9" id="KW-0472">Membrane</keyword>
<feature type="transmembrane region" description="Helical" evidence="9">
    <location>
        <begin position="152"/>
        <end position="169"/>
    </location>
</feature>
<feature type="transmembrane region" description="Helical" evidence="9">
    <location>
        <begin position="250"/>
        <end position="271"/>
    </location>
</feature>
<dbReference type="AlphaFoldDB" id="A0A0N4ZYR4"/>
<keyword evidence="11" id="KW-1185">Reference proteome</keyword>
<feature type="transmembrane region" description="Helical" evidence="9">
    <location>
        <begin position="304"/>
        <end position="325"/>
    </location>
</feature>
<organism evidence="11 12">
    <name type="scientific">Parastrongyloides trichosuri</name>
    <name type="common">Possum-specific nematode worm</name>
    <dbReference type="NCBI Taxonomy" id="131310"/>
    <lineage>
        <taxon>Eukaryota</taxon>
        <taxon>Metazoa</taxon>
        <taxon>Ecdysozoa</taxon>
        <taxon>Nematoda</taxon>
        <taxon>Chromadorea</taxon>
        <taxon>Rhabditida</taxon>
        <taxon>Tylenchina</taxon>
        <taxon>Panagrolaimomorpha</taxon>
        <taxon>Strongyloidoidea</taxon>
        <taxon>Strongyloididae</taxon>
        <taxon>Parastrongyloides</taxon>
    </lineage>
</organism>
<keyword evidence="4 9" id="KW-1133">Transmembrane helix</keyword>
<evidence type="ECO:0000256" key="6">
    <source>
        <dbReference type="ARBA" id="ARBA00023136"/>
    </source>
</evidence>
<evidence type="ECO:0000256" key="5">
    <source>
        <dbReference type="ARBA" id="ARBA00023065"/>
    </source>
</evidence>
<reference evidence="12" key="1">
    <citation type="submission" date="2017-02" db="UniProtKB">
        <authorList>
            <consortium name="WormBaseParasite"/>
        </authorList>
    </citation>
    <scope>IDENTIFICATION</scope>
</reference>
<feature type="transmembrane region" description="Helical" evidence="9">
    <location>
        <begin position="122"/>
        <end position="140"/>
    </location>
</feature>
<dbReference type="GO" id="GO:0005886">
    <property type="term" value="C:plasma membrane"/>
    <property type="evidence" value="ECO:0007669"/>
    <property type="project" value="TreeGrafter"/>
</dbReference>
<evidence type="ECO:0000259" key="10">
    <source>
        <dbReference type="Pfam" id="PF07885"/>
    </source>
</evidence>
<feature type="transmembrane region" description="Helical" evidence="9">
    <location>
        <begin position="277"/>
        <end position="297"/>
    </location>
</feature>
<evidence type="ECO:0000256" key="2">
    <source>
        <dbReference type="ARBA" id="ARBA00022448"/>
    </source>
</evidence>
<dbReference type="PANTHER" id="PTHR11003:SF86">
    <property type="entry name" value="POTASSIUM CHANNEL DOMAIN-CONTAINING PROTEIN"/>
    <property type="match status" value="1"/>
</dbReference>
<dbReference type="Proteomes" id="UP000038045">
    <property type="component" value="Unplaced"/>
</dbReference>
<dbReference type="GO" id="GO:0030322">
    <property type="term" value="P:stabilization of membrane potential"/>
    <property type="evidence" value="ECO:0007669"/>
    <property type="project" value="TreeGrafter"/>
</dbReference>
<sequence length="615" mass="70179">MNLLLYRLRQLYNSSIIGITWPLVLLVSYTLLGALIFRNLELEKDQKQRLLFREKTEYAFSEVVNRLLKIKCPNNISSNSDKLTNDVNTTYQTFQIRDSILFFVDHLNLTDIIEDRMGPSPWTIMGSMFYAGQLYTTIGYGNPVAKTNYGKLASIIYIMIGIPLFLIILKKIGKILSETLTKIYQHYMYARKQLPSAKKNLIRKASMKLNKKIDNNNVTTISEKVDSDISETVEETLSTNTEGEVNDFPILLALLIMIIWIAFSAALFCIWETEWPYLTSVYFFFVSISTVGLGDIVPSKFDMIFVNFLLILIGLALLSMCINLIQTAIEKLLNDLLDEYINEIEKIGQQKDESNDLVIFSDEKNELHIKNDKKLERVGKLADWGSKIFKTWMEQNLIKQIGFVDMNDDNDSIESIEKTPTPMSKFNHHKLIPKGSLKKKLSSIKKYHDMPYFLRTSVLSKILIPEHFESLEEFKAHDVINKSNMVTSSCQTDEIPNPISPYDNTALPLDRNDILSIYSSACEGSLLSVAYNDVNYGYSNETLTNLYKTQQDNGVNGSLDDARSCYSMSYANTPMSFRKMLNGEIINQNTGINYPTGGDSTVKKKTSLVHFNTKK</sequence>
<evidence type="ECO:0000256" key="7">
    <source>
        <dbReference type="ARBA" id="ARBA00023303"/>
    </source>
</evidence>
<accession>A0A0N4ZYR4</accession>
<comment type="similarity">
    <text evidence="8">Belongs to the two pore domain potassium channel (TC 1.A.1.8) family.</text>
</comment>
<dbReference type="STRING" id="131310.A0A0N4ZYR4"/>
<protein>
    <submittedName>
        <fullName evidence="12">Potassium channel subfamily K member 18</fullName>
    </submittedName>
</protein>
<keyword evidence="3 8" id="KW-0812">Transmembrane</keyword>
<feature type="domain" description="Potassium channel" evidence="10">
    <location>
        <begin position="116"/>
        <end position="177"/>
    </location>
</feature>
<evidence type="ECO:0000256" key="1">
    <source>
        <dbReference type="ARBA" id="ARBA00004141"/>
    </source>
</evidence>
<evidence type="ECO:0000313" key="12">
    <source>
        <dbReference type="WBParaSite" id="PTRK_0001393100.1"/>
    </source>
</evidence>
<dbReference type="GO" id="GO:0015271">
    <property type="term" value="F:outward rectifier potassium channel activity"/>
    <property type="evidence" value="ECO:0007669"/>
    <property type="project" value="TreeGrafter"/>
</dbReference>
<evidence type="ECO:0000256" key="8">
    <source>
        <dbReference type="RuleBase" id="RU003857"/>
    </source>
</evidence>
<keyword evidence="2 8" id="KW-0813">Transport</keyword>
<dbReference type="SUPFAM" id="SSF81324">
    <property type="entry name" value="Voltage-gated potassium channels"/>
    <property type="match status" value="2"/>
</dbReference>
<dbReference type="PANTHER" id="PTHR11003">
    <property type="entry name" value="POTASSIUM CHANNEL, SUBFAMILY K"/>
    <property type="match status" value="1"/>
</dbReference>
<evidence type="ECO:0000256" key="4">
    <source>
        <dbReference type="ARBA" id="ARBA00022989"/>
    </source>
</evidence>
<name>A0A0N4ZYR4_PARTI</name>
<evidence type="ECO:0000256" key="9">
    <source>
        <dbReference type="SAM" id="Phobius"/>
    </source>
</evidence>